<evidence type="ECO:0000256" key="13">
    <source>
        <dbReference type="ARBA" id="ARBA00049494"/>
    </source>
</evidence>
<evidence type="ECO:0000256" key="3">
    <source>
        <dbReference type="ARBA" id="ARBA00022630"/>
    </source>
</evidence>
<feature type="domain" description="Riboflavin kinase" evidence="15">
    <location>
        <begin position="182"/>
        <end position="310"/>
    </location>
</feature>
<dbReference type="SUPFAM" id="SSF52374">
    <property type="entry name" value="Nucleotidylyl transferase"/>
    <property type="match status" value="1"/>
</dbReference>
<dbReference type="SUPFAM" id="SSF82114">
    <property type="entry name" value="Riboflavin kinase-like"/>
    <property type="match status" value="1"/>
</dbReference>
<keyword evidence="5 14" id="KW-0808">Transferase</keyword>
<evidence type="ECO:0000256" key="5">
    <source>
        <dbReference type="ARBA" id="ARBA00022679"/>
    </source>
</evidence>
<dbReference type="AlphaFoldDB" id="A0A917F1T8"/>
<comment type="pathway">
    <text evidence="2 14">Cofactor biosynthesis; FMN biosynthesis; FMN from riboflavin (ATP route): step 1/1.</text>
</comment>
<evidence type="ECO:0000256" key="9">
    <source>
        <dbReference type="ARBA" id="ARBA00022827"/>
    </source>
</evidence>
<dbReference type="CDD" id="cd02064">
    <property type="entry name" value="FAD_synthetase_N"/>
    <property type="match status" value="1"/>
</dbReference>
<keyword evidence="6 14" id="KW-0548">Nucleotidyltransferase</keyword>
<dbReference type="GO" id="GO:0003919">
    <property type="term" value="F:FMN adenylyltransferase activity"/>
    <property type="evidence" value="ECO:0007669"/>
    <property type="project" value="UniProtKB-UniRule"/>
</dbReference>
<evidence type="ECO:0000256" key="11">
    <source>
        <dbReference type="ARBA" id="ARBA00023268"/>
    </source>
</evidence>
<comment type="pathway">
    <text evidence="1 14">Cofactor biosynthesis; FAD biosynthesis; FAD from FMN: step 1/1.</text>
</comment>
<dbReference type="InterPro" id="IPR023468">
    <property type="entry name" value="Riboflavin_kinase"/>
</dbReference>
<dbReference type="Proteomes" id="UP000660110">
    <property type="component" value="Unassembled WGS sequence"/>
</dbReference>
<dbReference type="Pfam" id="PF01687">
    <property type="entry name" value="Flavokinase"/>
    <property type="match status" value="1"/>
</dbReference>
<dbReference type="EC" id="2.7.7.2" evidence="14"/>
<dbReference type="PANTHER" id="PTHR22749:SF6">
    <property type="entry name" value="RIBOFLAVIN KINASE"/>
    <property type="match status" value="1"/>
</dbReference>
<dbReference type="InterPro" id="IPR002606">
    <property type="entry name" value="Riboflavin_kinase_bac"/>
</dbReference>
<evidence type="ECO:0000256" key="8">
    <source>
        <dbReference type="ARBA" id="ARBA00022777"/>
    </source>
</evidence>
<reference evidence="16" key="1">
    <citation type="journal article" date="2014" name="Int. J. Syst. Evol. Microbiol.">
        <title>Complete genome sequence of Corynebacterium casei LMG S-19264T (=DSM 44701T), isolated from a smear-ripened cheese.</title>
        <authorList>
            <consortium name="US DOE Joint Genome Institute (JGI-PGF)"/>
            <person name="Walter F."/>
            <person name="Albersmeier A."/>
            <person name="Kalinowski J."/>
            <person name="Ruckert C."/>
        </authorList>
    </citation>
    <scope>NUCLEOTIDE SEQUENCE</scope>
    <source>
        <strain evidence="16">CGMCC 1.12153</strain>
    </source>
</reference>
<evidence type="ECO:0000256" key="6">
    <source>
        <dbReference type="ARBA" id="ARBA00022695"/>
    </source>
</evidence>
<evidence type="ECO:0000256" key="7">
    <source>
        <dbReference type="ARBA" id="ARBA00022741"/>
    </source>
</evidence>
<dbReference type="RefSeq" id="WP_188379020.1">
    <property type="nucleotide sequence ID" value="NZ_BMEL01000005.1"/>
</dbReference>
<dbReference type="EC" id="2.7.1.26" evidence="14"/>
<comment type="catalytic activity">
    <reaction evidence="13 14">
        <text>FMN + ATP + H(+) = FAD + diphosphate</text>
        <dbReference type="Rhea" id="RHEA:17237"/>
        <dbReference type="ChEBI" id="CHEBI:15378"/>
        <dbReference type="ChEBI" id="CHEBI:30616"/>
        <dbReference type="ChEBI" id="CHEBI:33019"/>
        <dbReference type="ChEBI" id="CHEBI:57692"/>
        <dbReference type="ChEBI" id="CHEBI:58210"/>
        <dbReference type="EC" id="2.7.7.2"/>
    </reaction>
</comment>
<dbReference type="PIRSF" id="PIRSF004491">
    <property type="entry name" value="FAD_Synth"/>
    <property type="match status" value="1"/>
</dbReference>
<keyword evidence="3 14" id="KW-0285">Flavoprotein</keyword>
<dbReference type="GO" id="GO:0009398">
    <property type="term" value="P:FMN biosynthetic process"/>
    <property type="evidence" value="ECO:0007669"/>
    <property type="project" value="UniProtKB-UniRule"/>
</dbReference>
<gene>
    <name evidence="16" type="ORF">GCM10010954_36980</name>
</gene>
<evidence type="ECO:0000259" key="15">
    <source>
        <dbReference type="SMART" id="SM00904"/>
    </source>
</evidence>
<proteinExistence type="inferred from homology"/>
<reference evidence="16" key="2">
    <citation type="submission" date="2020-09" db="EMBL/GenBank/DDBJ databases">
        <authorList>
            <person name="Sun Q."/>
            <person name="Zhou Y."/>
        </authorList>
    </citation>
    <scope>NUCLEOTIDE SEQUENCE</scope>
    <source>
        <strain evidence="16">CGMCC 1.12153</strain>
    </source>
</reference>
<comment type="caution">
    <text evidence="16">The sequence shown here is derived from an EMBL/GenBank/DDBJ whole genome shotgun (WGS) entry which is preliminary data.</text>
</comment>
<dbReference type="EMBL" id="BMEL01000005">
    <property type="protein sequence ID" value="GGF34483.1"/>
    <property type="molecule type" value="Genomic_DNA"/>
</dbReference>
<comment type="similarity">
    <text evidence="14">Belongs to the ribF family.</text>
</comment>
<evidence type="ECO:0000256" key="4">
    <source>
        <dbReference type="ARBA" id="ARBA00022643"/>
    </source>
</evidence>
<dbReference type="Gene3D" id="3.40.50.620">
    <property type="entry name" value="HUPs"/>
    <property type="match status" value="1"/>
</dbReference>
<keyword evidence="7 14" id="KW-0547">Nucleotide-binding</keyword>
<keyword evidence="17" id="KW-1185">Reference proteome</keyword>
<dbReference type="NCBIfam" id="TIGR00083">
    <property type="entry name" value="ribF"/>
    <property type="match status" value="1"/>
</dbReference>
<dbReference type="InterPro" id="IPR023465">
    <property type="entry name" value="Riboflavin_kinase_dom_sf"/>
</dbReference>
<comment type="catalytic activity">
    <reaction evidence="12 14">
        <text>riboflavin + ATP = FMN + ADP + H(+)</text>
        <dbReference type="Rhea" id="RHEA:14357"/>
        <dbReference type="ChEBI" id="CHEBI:15378"/>
        <dbReference type="ChEBI" id="CHEBI:30616"/>
        <dbReference type="ChEBI" id="CHEBI:57986"/>
        <dbReference type="ChEBI" id="CHEBI:58210"/>
        <dbReference type="ChEBI" id="CHEBI:456216"/>
        <dbReference type="EC" id="2.7.1.26"/>
    </reaction>
</comment>
<dbReference type="InterPro" id="IPR014729">
    <property type="entry name" value="Rossmann-like_a/b/a_fold"/>
</dbReference>
<dbReference type="GO" id="GO:0008531">
    <property type="term" value="F:riboflavin kinase activity"/>
    <property type="evidence" value="ECO:0007669"/>
    <property type="project" value="UniProtKB-UniRule"/>
</dbReference>
<keyword evidence="11" id="KW-0511">Multifunctional enzyme</keyword>
<evidence type="ECO:0000256" key="1">
    <source>
        <dbReference type="ARBA" id="ARBA00004726"/>
    </source>
</evidence>
<dbReference type="FunFam" id="3.40.50.620:FF:000021">
    <property type="entry name" value="Riboflavin biosynthesis protein"/>
    <property type="match status" value="1"/>
</dbReference>
<dbReference type="InterPro" id="IPR015865">
    <property type="entry name" value="Riboflavin_kinase_bac/euk"/>
</dbReference>
<dbReference type="NCBIfam" id="NF004162">
    <property type="entry name" value="PRK05627.1-5"/>
    <property type="match status" value="1"/>
</dbReference>
<keyword evidence="4 14" id="KW-0288">FMN</keyword>
<evidence type="ECO:0000256" key="2">
    <source>
        <dbReference type="ARBA" id="ARBA00005201"/>
    </source>
</evidence>
<dbReference type="GO" id="GO:0006747">
    <property type="term" value="P:FAD biosynthetic process"/>
    <property type="evidence" value="ECO:0007669"/>
    <property type="project" value="UniProtKB-UniRule"/>
</dbReference>
<dbReference type="Pfam" id="PF06574">
    <property type="entry name" value="FAD_syn"/>
    <property type="match status" value="1"/>
</dbReference>
<evidence type="ECO:0000256" key="14">
    <source>
        <dbReference type="PIRNR" id="PIRNR004491"/>
    </source>
</evidence>
<keyword evidence="9 14" id="KW-0274">FAD</keyword>
<keyword evidence="8 14" id="KW-0418">Kinase</keyword>
<organism evidence="16 17">
    <name type="scientific">Halobacillus andaensis</name>
    <dbReference type="NCBI Taxonomy" id="1176239"/>
    <lineage>
        <taxon>Bacteria</taxon>
        <taxon>Bacillati</taxon>
        <taxon>Bacillota</taxon>
        <taxon>Bacilli</taxon>
        <taxon>Bacillales</taxon>
        <taxon>Bacillaceae</taxon>
        <taxon>Halobacillus</taxon>
    </lineage>
</organism>
<accession>A0A917F1T8</accession>
<dbReference type="PANTHER" id="PTHR22749">
    <property type="entry name" value="RIBOFLAVIN KINASE/FMN ADENYLYLTRANSFERASE"/>
    <property type="match status" value="1"/>
</dbReference>
<dbReference type="InterPro" id="IPR015864">
    <property type="entry name" value="FAD_synthase"/>
</dbReference>
<dbReference type="GO" id="GO:0005524">
    <property type="term" value="F:ATP binding"/>
    <property type="evidence" value="ECO:0007669"/>
    <property type="project" value="UniProtKB-UniRule"/>
</dbReference>
<evidence type="ECO:0000256" key="10">
    <source>
        <dbReference type="ARBA" id="ARBA00022840"/>
    </source>
</evidence>
<protein>
    <recommendedName>
        <fullName evidence="14">Riboflavin biosynthesis protein</fullName>
    </recommendedName>
    <domain>
        <recommendedName>
            <fullName evidence="14">Riboflavin kinase</fullName>
            <ecNumber evidence="14">2.7.1.26</ecNumber>
        </recommendedName>
        <alternativeName>
            <fullName evidence="14">Flavokinase</fullName>
        </alternativeName>
    </domain>
    <domain>
        <recommendedName>
            <fullName evidence="14">FMN adenylyltransferase</fullName>
            <ecNumber evidence="14">2.7.7.2</ecNumber>
        </recommendedName>
        <alternativeName>
            <fullName evidence="14">FAD pyrophosphorylase</fullName>
        </alternativeName>
        <alternativeName>
            <fullName evidence="14">FAD synthase</fullName>
        </alternativeName>
    </domain>
</protein>
<evidence type="ECO:0000313" key="16">
    <source>
        <dbReference type="EMBL" id="GGF34483.1"/>
    </source>
</evidence>
<evidence type="ECO:0000313" key="17">
    <source>
        <dbReference type="Proteomes" id="UP000660110"/>
    </source>
</evidence>
<evidence type="ECO:0000256" key="12">
    <source>
        <dbReference type="ARBA" id="ARBA00047880"/>
    </source>
</evidence>
<keyword evidence="10 14" id="KW-0067">ATP-binding</keyword>
<dbReference type="SMART" id="SM00904">
    <property type="entry name" value="Flavokinase"/>
    <property type="match status" value="1"/>
</dbReference>
<dbReference type="Gene3D" id="2.40.30.30">
    <property type="entry name" value="Riboflavin kinase-like"/>
    <property type="match status" value="1"/>
</dbReference>
<sequence length="316" mass="35761">METIEVTALPPKNEKNTILLIGKFDGLHLGHQQLLKEASAWRQRNEEIAVFGFSEHPLWVLKGDLDYKRALSSHQDKLHLLEQAGVNRYYHINFTKEYAQITPEQFVHEHIAQLNVSRVVVGDGFRFGKGGNADANGLAQLCEELSISVSIVPHINVQHKKVSSTEVRRNVAEGRMEVVQSLLNRPFEMTGVVEKGEALGRQLGFPTLNVGEIEEYVRPKPGVYLGIVKVHAAPAAEYYYTLISAGYRPTVNGESYKVEAYLLDFSGDLYDRTITVKFLRYMRGEENFNGLDELVEQMQKDEEEAREILGLSNNEE</sequence>
<dbReference type="GO" id="GO:0009231">
    <property type="term" value="P:riboflavin biosynthetic process"/>
    <property type="evidence" value="ECO:0007669"/>
    <property type="project" value="InterPro"/>
</dbReference>
<name>A0A917F1T8_HALAA</name>